<dbReference type="OrthoDB" id="9800276at2"/>
<reference evidence="13 14" key="1">
    <citation type="submission" date="2014-07" db="EMBL/GenBank/DDBJ databases">
        <title>Complete genome sequence of a moderately halophilic bacterium Terribacillus aidingensis MP602, isolated from Cryptomeria fortunei in Tianmu mountain in China.</title>
        <authorList>
            <person name="Wang Y."/>
            <person name="Lu P."/>
            <person name="Zhang L."/>
        </authorList>
    </citation>
    <scope>NUCLEOTIDE SEQUENCE [LARGE SCALE GENOMIC DNA]</scope>
    <source>
        <strain evidence="13 14">MP602</strain>
    </source>
</reference>
<dbReference type="RefSeq" id="WP_038560837.1">
    <property type="nucleotide sequence ID" value="NZ_CP008876.1"/>
</dbReference>
<dbReference type="AlphaFoldDB" id="A0A075LKK7"/>
<evidence type="ECO:0000256" key="10">
    <source>
        <dbReference type="ARBA" id="ARBA00040345"/>
    </source>
</evidence>
<dbReference type="EMBL" id="CP008876">
    <property type="protein sequence ID" value="AIF66616.1"/>
    <property type="molecule type" value="Genomic_DNA"/>
</dbReference>
<evidence type="ECO:0000256" key="6">
    <source>
        <dbReference type="ARBA" id="ARBA00023136"/>
    </source>
</evidence>
<evidence type="ECO:0000313" key="14">
    <source>
        <dbReference type="Proteomes" id="UP000027980"/>
    </source>
</evidence>
<evidence type="ECO:0000256" key="1">
    <source>
        <dbReference type="ARBA" id="ARBA00004236"/>
    </source>
</evidence>
<evidence type="ECO:0000256" key="9">
    <source>
        <dbReference type="ARBA" id="ARBA00038120"/>
    </source>
</evidence>
<comment type="subcellular location">
    <subcellularLocation>
        <location evidence="1">Cell membrane</location>
    </subcellularLocation>
</comment>
<evidence type="ECO:0000256" key="2">
    <source>
        <dbReference type="ARBA" id="ARBA00022475"/>
    </source>
</evidence>
<comment type="similarity">
    <text evidence="9">Belongs to the glycosyltransferase 2 family. CrtQ subfamily.</text>
</comment>
<accession>A0A075LKK7</accession>
<dbReference type="SUPFAM" id="SSF53448">
    <property type="entry name" value="Nucleotide-diphospho-sugar transferases"/>
    <property type="match status" value="1"/>
</dbReference>
<dbReference type="GO" id="GO:0016117">
    <property type="term" value="P:carotenoid biosynthetic process"/>
    <property type="evidence" value="ECO:0007669"/>
    <property type="project" value="UniProtKB-KW"/>
</dbReference>
<dbReference type="KEGG" id="tap:GZ22_08190"/>
<dbReference type="HOGENOM" id="CLU_038143_0_0_9"/>
<evidence type="ECO:0000256" key="8">
    <source>
        <dbReference type="ARBA" id="ARBA00037904"/>
    </source>
</evidence>
<dbReference type="GO" id="GO:0005886">
    <property type="term" value="C:plasma membrane"/>
    <property type="evidence" value="ECO:0007669"/>
    <property type="project" value="UniProtKB-SubCell"/>
</dbReference>
<keyword evidence="11" id="KW-1133">Transmembrane helix</keyword>
<evidence type="ECO:0000313" key="13">
    <source>
        <dbReference type="EMBL" id="AIF66616.1"/>
    </source>
</evidence>
<feature type="transmembrane region" description="Helical" evidence="11">
    <location>
        <begin position="308"/>
        <end position="326"/>
    </location>
</feature>
<keyword evidence="6 11" id="KW-0472">Membrane</keyword>
<keyword evidence="5" id="KW-0125">Carotenoid biosynthesis</keyword>
<evidence type="ECO:0000256" key="11">
    <source>
        <dbReference type="SAM" id="Phobius"/>
    </source>
</evidence>
<feature type="transmembrane region" description="Helical" evidence="11">
    <location>
        <begin position="338"/>
        <end position="359"/>
    </location>
</feature>
<dbReference type="Gene3D" id="3.90.550.10">
    <property type="entry name" value="Spore Coat Polysaccharide Biosynthesis Protein SpsA, Chain A"/>
    <property type="match status" value="1"/>
</dbReference>
<comment type="pathway">
    <text evidence="8">Carotenoid biosynthesis; staphyloxanthin biosynthesis; staphyloxanthin from farnesyl diphosphate: step 4/5.</text>
</comment>
<evidence type="ECO:0000256" key="7">
    <source>
        <dbReference type="ARBA" id="ARBA00037281"/>
    </source>
</evidence>
<dbReference type="Pfam" id="PF00535">
    <property type="entry name" value="Glycos_transf_2"/>
    <property type="match status" value="1"/>
</dbReference>
<dbReference type="InterPro" id="IPR029044">
    <property type="entry name" value="Nucleotide-diphossugar_trans"/>
</dbReference>
<dbReference type="GO" id="GO:0016757">
    <property type="term" value="F:glycosyltransferase activity"/>
    <property type="evidence" value="ECO:0007669"/>
    <property type="project" value="UniProtKB-KW"/>
</dbReference>
<protein>
    <recommendedName>
        <fullName evidence="10">4,4'-diaponeurosporenoate glycosyltransferase</fullName>
    </recommendedName>
</protein>
<keyword evidence="11" id="KW-0812">Transmembrane</keyword>
<feature type="transmembrane region" description="Helical" evidence="11">
    <location>
        <begin position="276"/>
        <end position="302"/>
    </location>
</feature>
<evidence type="ECO:0000256" key="3">
    <source>
        <dbReference type="ARBA" id="ARBA00022676"/>
    </source>
</evidence>
<proteinExistence type="inferred from homology"/>
<feature type="domain" description="Glycosyltransferase 2-like" evidence="12">
    <location>
        <begin position="41"/>
        <end position="210"/>
    </location>
</feature>
<evidence type="ECO:0000259" key="12">
    <source>
        <dbReference type="Pfam" id="PF00535"/>
    </source>
</evidence>
<name>A0A075LKK7_9BACI</name>
<comment type="function">
    <text evidence="7">Catalyzes the glycosylation of 4,4'-diaponeurosporenoate, i.e. the esterification of glucose at the C1'' position with the carboxyl group of 4,4'-diaponeurosporenic acid, to form glycosyl-4,4'-diaponeurosporenoate. This is a step in the biosynthesis of staphyloxanthin, an orange pigment present in most staphylococci strains.</text>
</comment>
<dbReference type="PANTHER" id="PTHR43646:SF2">
    <property type="entry name" value="GLYCOSYLTRANSFERASE 2-LIKE DOMAIN-CONTAINING PROTEIN"/>
    <property type="match status" value="1"/>
</dbReference>
<keyword evidence="4" id="KW-0808">Transferase</keyword>
<gene>
    <name evidence="13" type="ORF">GZ22_08190</name>
</gene>
<keyword evidence="3" id="KW-0328">Glycosyltransferase</keyword>
<keyword evidence="2" id="KW-1003">Cell membrane</keyword>
<dbReference type="InterPro" id="IPR001173">
    <property type="entry name" value="Glyco_trans_2-like"/>
</dbReference>
<dbReference type="GeneID" id="34220915"/>
<sequence length="373" mass="42679">MLVLLLIINLLLLLQLVWILYNSTAFPKSPVIESTPIKPLSILIPARNEADNIGRLLESLISQQDYIKEILVLDDQSTDGTSSVVREYQYKLSNLKLYQGKELPSGWTGKNYACQQLGEYAEGEWLLFLDADVTLEKNGLALLQPCLDDNYRMISAFPRQRVHTFLERMLVPFMIFLVICHLPIRQVMKTQDPKFAAAHGAFICIHKESYQKAGGHAAIKSAIVDDMELMRLMKRSQFPVALLRGEKFASMRMYETNRSVWLGFRKNIFTGTGSNIYLTLFICLLYALMYVLPIVCLVSGLLLGDKQIVLTAAIAYLIGVMIKIFIDLQAKTNWYTSFLYPLACSCFILLALDAIRIHMKREGYEWKGRRYYE</sequence>
<dbReference type="CDD" id="cd00761">
    <property type="entry name" value="Glyco_tranf_GTA_type"/>
    <property type="match status" value="1"/>
</dbReference>
<feature type="transmembrane region" description="Helical" evidence="11">
    <location>
        <begin position="165"/>
        <end position="184"/>
    </location>
</feature>
<evidence type="ECO:0000256" key="4">
    <source>
        <dbReference type="ARBA" id="ARBA00022679"/>
    </source>
</evidence>
<dbReference type="PANTHER" id="PTHR43646">
    <property type="entry name" value="GLYCOSYLTRANSFERASE"/>
    <property type="match status" value="1"/>
</dbReference>
<evidence type="ECO:0000256" key="5">
    <source>
        <dbReference type="ARBA" id="ARBA00022746"/>
    </source>
</evidence>
<dbReference type="Proteomes" id="UP000027980">
    <property type="component" value="Chromosome"/>
</dbReference>
<organism evidence="13 14">
    <name type="scientific">Terribacillus saccharophilus</name>
    <dbReference type="NCBI Taxonomy" id="361277"/>
    <lineage>
        <taxon>Bacteria</taxon>
        <taxon>Bacillati</taxon>
        <taxon>Bacillota</taxon>
        <taxon>Bacilli</taxon>
        <taxon>Bacillales</taxon>
        <taxon>Bacillaceae</taxon>
        <taxon>Terribacillus</taxon>
    </lineage>
</organism>